<organism evidence="1 2">
    <name type="scientific">Ureibacillus manganicus DSM 26584</name>
    <dbReference type="NCBI Taxonomy" id="1384049"/>
    <lineage>
        <taxon>Bacteria</taxon>
        <taxon>Bacillati</taxon>
        <taxon>Bacillota</taxon>
        <taxon>Bacilli</taxon>
        <taxon>Bacillales</taxon>
        <taxon>Caryophanaceae</taxon>
        <taxon>Ureibacillus</taxon>
    </lineage>
</organism>
<protein>
    <recommendedName>
        <fullName evidence="3">SRPBCC family protein</fullName>
    </recommendedName>
</protein>
<dbReference type="CDD" id="cd07812">
    <property type="entry name" value="SRPBCC"/>
    <property type="match status" value="1"/>
</dbReference>
<dbReference type="RefSeq" id="WP_036186517.1">
    <property type="nucleotide sequence ID" value="NZ_AVDA01000012.1"/>
</dbReference>
<dbReference type="STRING" id="1384049.CD29_11310"/>
<proteinExistence type="predicted"/>
<comment type="caution">
    <text evidence="1">The sequence shown here is derived from an EMBL/GenBank/DDBJ whole genome shotgun (WGS) entry which is preliminary data.</text>
</comment>
<keyword evidence="2" id="KW-1185">Reference proteome</keyword>
<dbReference type="SUPFAM" id="SSF55961">
    <property type="entry name" value="Bet v1-like"/>
    <property type="match status" value="1"/>
</dbReference>
<evidence type="ECO:0000313" key="2">
    <source>
        <dbReference type="Proteomes" id="UP000030416"/>
    </source>
</evidence>
<dbReference type="Proteomes" id="UP000030416">
    <property type="component" value="Unassembled WGS sequence"/>
</dbReference>
<evidence type="ECO:0008006" key="3">
    <source>
        <dbReference type="Google" id="ProtNLM"/>
    </source>
</evidence>
<reference evidence="1 2" key="1">
    <citation type="submission" date="2014-02" db="EMBL/GenBank/DDBJ databases">
        <title>Draft genome sequence of Lysinibacillus manganicus DSM 26584T.</title>
        <authorList>
            <person name="Zhang F."/>
            <person name="Wang G."/>
            <person name="Zhang L."/>
        </authorList>
    </citation>
    <scope>NUCLEOTIDE SEQUENCE [LARGE SCALE GENOMIC DNA]</scope>
    <source>
        <strain evidence="1 2">DSM 26584</strain>
    </source>
</reference>
<evidence type="ECO:0000313" key="1">
    <source>
        <dbReference type="EMBL" id="KGR78304.1"/>
    </source>
</evidence>
<dbReference type="Gene3D" id="3.30.530.20">
    <property type="match status" value="1"/>
</dbReference>
<gene>
    <name evidence="1" type="ORF">CD29_11310</name>
</gene>
<name>A0A0A3I0U2_9BACL</name>
<dbReference type="InterPro" id="IPR023393">
    <property type="entry name" value="START-like_dom_sf"/>
</dbReference>
<dbReference type="eggNOG" id="ENOG5030K83">
    <property type="taxonomic scope" value="Bacteria"/>
</dbReference>
<dbReference type="EMBL" id="JPVN01000012">
    <property type="protein sequence ID" value="KGR78304.1"/>
    <property type="molecule type" value="Genomic_DNA"/>
</dbReference>
<sequence length="149" mass="17705">MKTWTKDIEINANIEEIWRFFDGNLEDMQKIMPQVVSNEPIHITDDKIGTIYRQGYKEGKKVVVYDVKVLEYKNTPEEKQLKITFNLANMFDITAAYELKKIDDHQTYFKYTTSNKPLKWFIKIMLKLSKSDKVVVQFVERVKNIAEMN</sequence>
<dbReference type="AlphaFoldDB" id="A0A0A3I0U2"/>
<accession>A0A0A3I0U2</accession>
<dbReference type="OrthoDB" id="2360771at2"/>